<keyword evidence="3" id="KW-1185">Reference proteome</keyword>
<organism evidence="2 3">
    <name type="scientific">Tanacetum coccineum</name>
    <dbReference type="NCBI Taxonomy" id="301880"/>
    <lineage>
        <taxon>Eukaryota</taxon>
        <taxon>Viridiplantae</taxon>
        <taxon>Streptophyta</taxon>
        <taxon>Embryophyta</taxon>
        <taxon>Tracheophyta</taxon>
        <taxon>Spermatophyta</taxon>
        <taxon>Magnoliopsida</taxon>
        <taxon>eudicotyledons</taxon>
        <taxon>Gunneridae</taxon>
        <taxon>Pentapetalae</taxon>
        <taxon>asterids</taxon>
        <taxon>campanulids</taxon>
        <taxon>Asterales</taxon>
        <taxon>Asteraceae</taxon>
        <taxon>Asteroideae</taxon>
        <taxon>Anthemideae</taxon>
        <taxon>Anthemidinae</taxon>
        <taxon>Tanacetum</taxon>
    </lineage>
</organism>
<dbReference type="EMBL" id="BQNB010019376">
    <property type="protein sequence ID" value="GJT84633.1"/>
    <property type="molecule type" value="Genomic_DNA"/>
</dbReference>
<proteinExistence type="predicted"/>
<feature type="compositionally biased region" description="Basic residues" evidence="1">
    <location>
        <begin position="22"/>
        <end position="40"/>
    </location>
</feature>
<reference evidence="2" key="2">
    <citation type="submission" date="2022-01" db="EMBL/GenBank/DDBJ databases">
        <authorList>
            <person name="Yamashiro T."/>
            <person name="Shiraishi A."/>
            <person name="Satake H."/>
            <person name="Nakayama K."/>
        </authorList>
    </citation>
    <scope>NUCLEOTIDE SEQUENCE</scope>
</reference>
<gene>
    <name evidence="2" type="ORF">Tco_1066350</name>
</gene>
<evidence type="ECO:0000313" key="3">
    <source>
        <dbReference type="Proteomes" id="UP001151760"/>
    </source>
</evidence>
<protein>
    <submittedName>
        <fullName evidence="2">Uncharacterized protein</fullName>
    </submittedName>
</protein>
<comment type="caution">
    <text evidence="2">The sequence shown here is derived from an EMBL/GenBank/DDBJ whole genome shotgun (WGS) entry which is preliminary data.</text>
</comment>
<name>A0ABQ5H9T8_9ASTR</name>
<evidence type="ECO:0000313" key="2">
    <source>
        <dbReference type="EMBL" id="GJT84633.1"/>
    </source>
</evidence>
<accession>A0ABQ5H9T8</accession>
<sequence length="186" mass="19919">MLAICNVEKPVVIKAPKTSLKDKKKVPKGTKPRAKSGHRRKQILVLYNHPQSKIESSLALDTNPSQPPTSTPVVAGMYNEVQQATCGPTSLGVTSKEGVNPQLIRVMSASITKHVYSYSIILHSKFSSRHDASAAFTAEADLGKSDPNDSVSHQQEKSKSASEGLETVLTKPATGKGAGSIEKEIE</sequence>
<dbReference type="Proteomes" id="UP001151760">
    <property type="component" value="Unassembled WGS sequence"/>
</dbReference>
<reference evidence="2" key="1">
    <citation type="journal article" date="2022" name="Int. J. Mol. Sci.">
        <title>Draft Genome of Tanacetum Coccineum: Genomic Comparison of Closely Related Tanacetum-Family Plants.</title>
        <authorList>
            <person name="Yamashiro T."/>
            <person name="Shiraishi A."/>
            <person name="Nakayama K."/>
            <person name="Satake H."/>
        </authorList>
    </citation>
    <scope>NUCLEOTIDE SEQUENCE</scope>
</reference>
<evidence type="ECO:0000256" key="1">
    <source>
        <dbReference type="SAM" id="MobiDB-lite"/>
    </source>
</evidence>
<feature type="region of interest" description="Disordered" evidence="1">
    <location>
        <begin position="16"/>
        <end position="40"/>
    </location>
</feature>
<feature type="region of interest" description="Disordered" evidence="1">
    <location>
        <begin position="139"/>
        <end position="186"/>
    </location>
</feature>